<sequence length="405" mass="41301">MAALLSALIGDTSTGAAVATPAVASSAAVSSSSAIASSSSSALPSSSSTSVAPSSSSTSSSVIPSTTSTSSSTSTTSTPIVTITSTVSQPGLVTSVDPSSRTSAKSSASAGAANASTKGGIGGSGLSVGALVGIIVGALALIGIVAFLITRQMRKRSRARRTANSASMFEPWAAPAPVSLEEEEPFEKPSYDPPSQSYPMQEQGYDSYAAYPAEGQPYGAPAAYGYDQGYGHGAYPPQQGYGQYPPQAYADQGYDQGYDQHQHQHHDQAAMAGLGAGAAMAAGAAAGAAAGESEHGAVNPEAAAAGLHDGMMVRVKVGFVRSLEDELAITPGQQLYLHNVYDDGWSMCEDQNQNRGVVPVSCLEPWTEDSAAHGADQSIEHTTRRRSSLYQNAQAAGQYLNMTQG</sequence>
<evidence type="ECO:0000259" key="9">
    <source>
        <dbReference type="PROSITE" id="PS50002"/>
    </source>
</evidence>
<protein>
    <recommendedName>
        <fullName evidence="9">SH3 domain-containing protein</fullName>
    </recommendedName>
</protein>
<evidence type="ECO:0000256" key="6">
    <source>
        <dbReference type="PROSITE-ProRule" id="PRU00192"/>
    </source>
</evidence>
<dbReference type="PANTHER" id="PTHR15549">
    <property type="entry name" value="PAIRED IMMUNOGLOBULIN-LIKE TYPE 2 RECEPTOR"/>
    <property type="match status" value="1"/>
</dbReference>
<feature type="region of interest" description="Disordered" evidence="7">
    <location>
        <begin position="37"/>
        <end position="78"/>
    </location>
</feature>
<keyword evidence="4 8" id="KW-1133">Transmembrane helix</keyword>
<dbReference type="InterPro" id="IPR036028">
    <property type="entry name" value="SH3-like_dom_sf"/>
</dbReference>
<dbReference type="Proteomes" id="UP000279259">
    <property type="component" value="Unassembled WGS sequence"/>
</dbReference>
<feature type="region of interest" description="Disordered" evidence="7">
    <location>
        <begin position="176"/>
        <end position="198"/>
    </location>
</feature>
<gene>
    <name evidence="10" type="ORF">EHS25_007107</name>
</gene>
<dbReference type="SUPFAM" id="SSF50044">
    <property type="entry name" value="SH3-domain"/>
    <property type="match status" value="1"/>
</dbReference>
<keyword evidence="2 6" id="KW-0728">SH3 domain</keyword>
<evidence type="ECO:0000256" key="5">
    <source>
        <dbReference type="ARBA" id="ARBA00023136"/>
    </source>
</evidence>
<dbReference type="OrthoDB" id="5340910at2759"/>
<dbReference type="AlphaFoldDB" id="A0A427XPL6"/>
<evidence type="ECO:0000256" key="4">
    <source>
        <dbReference type="ARBA" id="ARBA00022989"/>
    </source>
</evidence>
<evidence type="ECO:0000256" key="1">
    <source>
        <dbReference type="ARBA" id="ARBA00004167"/>
    </source>
</evidence>
<dbReference type="SMART" id="SM00326">
    <property type="entry name" value="SH3"/>
    <property type="match status" value="1"/>
</dbReference>
<feature type="region of interest" description="Disordered" evidence="7">
    <location>
        <begin position="91"/>
        <end position="119"/>
    </location>
</feature>
<proteinExistence type="predicted"/>
<evidence type="ECO:0000313" key="10">
    <source>
        <dbReference type="EMBL" id="RSH80771.1"/>
    </source>
</evidence>
<dbReference type="PROSITE" id="PS50002">
    <property type="entry name" value="SH3"/>
    <property type="match status" value="1"/>
</dbReference>
<organism evidence="10 11">
    <name type="scientific">Saitozyma podzolica</name>
    <dbReference type="NCBI Taxonomy" id="1890683"/>
    <lineage>
        <taxon>Eukaryota</taxon>
        <taxon>Fungi</taxon>
        <taxon>Dikarya</taxon>
        <taxon>Basidiomycota</taxon>
        <taxon>Agaricomycotina</taxon>
        <taxon>Tremellomycetes</taxon>
        <taxon>Tremellales</taxon>
        <taxon>Trimorphomycetaceae</taxon>
        <taxon>Saitozyma</taxon>
    </lineage>
</organism>
<dbReference type="GO" id="GO:0071944">
    <property type="term" value="C:cell periphery"/>
    <property type="evidence" value="ECO:0007669"/>
    <property type="project" value="UniProtKB-ARBA"/>
</dbReference>
<feature type="region of interest" description="Disordered" evidence="7">
    <location>
        <begin position="242"/>
        <end position="268"/>
    </location>
</feature>
<dbReference type="STRING" id="1890683.A0A427XPL6"/>
<reference evidence="10 11" key="1">
    <citation type="submission" date="2018-11" db="EMBL/GenBank/DDBJ databases">
        <title>Genome sequence of Saitozyma podzolica DSM 27192.</title>
        <authorList>
            <person name="Aliyu H."/>
            <person name="Gorte O."/>
            <person name="Ochsenreither K."/>
        </authorList>
    </citation>
    <scope>NUCLEOTIDE SEQUENCE [LARGE SCALE GENOMIC DNA]</scope>
    <source>
        <strain evidence="10 11">DSM 27192</strain>
    </source>
</reference>
<feature type="compositionally biased region" description="Low complexity" evidence="7">
    <location>
        <begin position="242"/>
        <end position="257"/>
    </location>
</feature>
<comment type="subcellular location">
    <subcellularLocation>
        <location evidence="1">Membrane</location>
        <topology evidence="1">Single-pass membrane protein</topology>
    </subcellularLocation>
</comment>
<evidence type="ECO:0000256" key="3">
    <source>
        <dbReference type="ARBA" id="ARBA00022692"/>
    </source>
</evidence>
<dbReference type="EMBL" id="RSCD01000033">
    <property type="protein sequence ID" value="RSH80771.1"/>
    <property type="molecule type" value="Genomic_DNA"/>
</dbReference>
<dbReference type="InterPro" id="IPR051694">
    <property type="entry name" value="Immunoregulatory_rcpt-like"/>
</dbReference>
<dbReference type="Gene3D" id="2.30.30.40">
    <property type="entry name" value="SH3 Domains"/>
    <property type="match status" value="1"/>
</dbReference>
<evidence type="ECO:0000256" key="2">
    <source>
        <dbReference type="ARBA" id="ARBA00022443"/>
    </source>
</evidence>
<feature type="compositionally biased region" description="Low complexity" evidence="7">
    <location>
        <begin position="99"/>
        <end position="116"/>
    </location>
</feature>
<dbReference type="InterPro" id="IPR001452">
    <property type="entry name" value="SH3_domain"/>
</dbReference>
<feature type="transmembrane region" description="Helical" evidence="8">
    <location>
        <begin position="126"/>
        <end position="150"/>
    </location>
</feature>
<keyword evidence="11" id="KW-1185">Reference proteome</keyword>
<accession>A0A427XPL6</accession>
<evidence type="ECO:0000256" key="8">
    <source>
        <dbReference type="SAM" id="Phobius"/>
    </source>
</evidence>
<keyword evidence="5 8" id="KW-0472">Membrane</keyword>
<dbReference type="PANTHER" id="PTHR15549:SF30">
    <property type="entry name" value="MID2 DOMAIN-CONTAINING PROTEIN"/>
    <property type="match status" value="1"/>
</dbReference>
<feature type="compositionally biased region" description="Basic and acidic residues" evidence="7">
    <location>
        <begin position="258"/>
        <end position="268"/>
    </location>
</feature>
<comment type="caution">
    <text evidence="10">The sequence shown here is derived from an EMBL/GenBank/DDBJ whole genome shotgun (WGS) entry which is preliminary data.</text>
</comment>
<dbReference type="GO" id="GO:0016020">
    <property type="term" value="C:membrane"/>
    <property type="evidence" value="ECO:0007669"/>
    <property type="project" value="UniProtKB-SubCell"/>
</dbReference>
<feature type="domain" description="SH3" evidence="9">
    <location>
        <begin position="308"/>
        <end position="368"/>
    </location>
</feature>
<dbReference type="Pfam" id="PF00018">
    <property type="entry name" value="SH3_1"/>
    <property type="match status" value="1"/>
</dbReference>
<keyword evidence="3 8" id="KW-0812">Transmembrane</keyword>
<name>A0A427XPL6_9TREE</name>
<evidence type="ECO:0000313" key="11">
    <source>
        <dbReference type="Proteomes" id="UP000279259"/>
    </source>
</evidence>
<evidence type="ECO:0000256" key="7">
    <source>
        <dbReference type="SAM" id="MobiDB-lite"/>
    </source>
</evidence>